<dbReference type="SMART" id="SM00382">
    <property type="entry name" value="AAA"/>
    <property type="match status" value="1"/>
</dbReference>
<dbReference type="GO" id="GO:0016020">
    <property type="term" value="C:membrane"/>
    <property type="evidence" value="ECO:0007669"/>
    <property type="project" value="UniProtKB-SubCell"/>
</dbReference>
<evidence type="ECO:0000259" key="12">
    <source>
        <dbReference type="PROSITE" id="PS50929"/>
    </source>
</evidence>
<comment type="similarity">
    <text evidence="9">Belongs to the ABC transporter superfamily. ABCB family. Heavy Metal importer (TC 3.A.1.210) subfamily.</text>
</comment>
<dbReference type="Pfam" id="PF00005">
    <property type="entry name" value="ABC_tran"/>
    <property type="match status" value="1"/>
</dbReference>
<reference evidence="14" key="3">
    <citation type="submission" date="2015-06" db="UniProtKB">
        <authorList>
            <consortium name="EnsemblProtists"/>
        </authorList>
    </citation>
    <scope>IDENTIFICATION</scope>
</reference>
<keyword evidence="4 10" id="KW-0812">Transmembrane</keyword>
<dbReference type="GeneID" id="17298163"/>
<feature type="domain" description="ABC transmembrane type-1" evidence="12">
    <location>
        <begin position="40"/>
        <end position="325"/>
    </location>
</feature>
<evidence type="ECO:0000256" key="5">
    <source>
        <dbReference type="ARBA" id="ARBA00022741"/>
    </source>
</evidence>
<evidence type="ECO:0000256" key="9">
    <source>
        <dbReference type="ARBA" id="ARBA00024363"/>
    </source>
</evidence>
<dbReference type="InterPro" id="IPR039421">
    <property type="entry name" value="Type_1_exporter"/>
</dbReference>
<organism evidence="13">
    <name type="scientific">Guillardia theta (strain CCMP2712)</name>
    <name type="common">Cryptophyte</name>
    <dbReference type="NCBI Taxonomy" id="905079"/>
    <lineage>
        <taxon>Eukaryota</taxon>
        <taxon>Cryptophyceae</taxon>
        <taxon>Pyrenomonadales</taxon>
        <taxon>Geminigeraceae</taxon>
        <taxon>Guillardia</taxon>
    </lineage>
</organism>
<dbReference type="STRING" id="905079.L1IYW4"/>
<dbReference type="InterPro" id="IPR003593">
    <property type="entry name" value="AAA+_ATPase"/>
</dbReference>
<proteinExistence type="inferred from homology"/>
<evidence type="ECO:0000259" key="11">
    <source>
        <dbReference type="PROSITE" id="PS50893"/>
    </source>
</evidence>
<dbReference type="InterPro" id="IPR003439">
    <property type="entry name" value="ABC_transporter-like_ATP-bd"/>
</dbReference>
<evidence type="ECO:0000256" key="3">
    <source>
        <dbReference type="ARBA" id="ARBA00022448"/>
    </source>
</evidence>
<dbReference type="Gene3D" id="3.40.50.300">
    <property type="entry name" value="P-loop containing nucleotide triphosphate hydrolases"/>
    <property type="match status" value="1"/>
</dbReference>
<dbReference type="PANTHER" id="PTHR24221">
    <property type="entry name" value="ATP-BINDING CASSETTE SUB-FAMILY B"/>
    <property type="match status" value="1"/>
</dbReference>
<dbReference type="EnsemblProtists" id="EKX41463">
    <property type="protein sequence ID" value="EKX41463"/>
    <property type="gene ID" value="GUITHDRAFT_74667"/>
</dbReference>
<protein>
    <submittedName>
        <fullName evidence="13 14">Uncharacterized protein</fullName>
    </submittedName>
</protein>
<gene>
    <name evidence="13" type="ORF">GUITHDRAFT_74667</name>
</gene>
<evidence type="ECO:0000256" key="8">
    <source>
        <dbReference type="ARBA" id="ARBA00023136"/>
    </source>
</evidence>
<dbReference type="SUPFAM" id="SSF52540">
    <property type="entry name" value="P-loop containing nucleoside triphosphate hydrolases"/>
    <property type="match status" value="1"/>
</dbReference>
<keyword evidence="7 10" id="KW-1133">Transmembrane helix</keyword>
<dbReference type="RefSeq" id="XP_005828443.1">
    <property type="nucleotide sequence ID" value="XM_005828386.1"/>
</dbReference>
<name>L1IYW4_GUITC</name>
<dbReference type="GO" id="GO:0140359">
    <property type="term" value="F:ABC-type transporter activity"/>
    <property type="evidence" value="ECO:0007669"/>
    <property type="project" value="InterPro"/>
</dbReference>
<keyword evidence="15" id="KW-1185">Reference proteome</keyword>
<evidence type="ECO:0000256" key="6">
    <source>
        <dbReference type="ARBA" id="ARBA00022840"/>
    </source>
</evidence>
<dbReference type="InterPro" id="IPR027417">
    <property type="entry name" value="P-loop_NTPase"/>
</dbReference>
<feature type="domain" description="ABC transporter" evidence="11">
    <location>
        <begin position="341"/>
        <end position="588"/>
    </location>
</feature>
<dbReference type="EMBL" id="JH993023">
    <property type="protein sequence ID" value="EKX41463.1"/>
    <property type="molecule type" value="Genomic_DNA"/>
</dbReference>
<dbReference type="SUPFAM" id="SSF90123">
    <property type="entry name" value="ABC transporter transmembrane region"/>
    <property type="match status" value="1"/>
</dbReference>
<dbReference type="eggNOG" id="KOG0056">
    <property type="taxonomic scope" value="Eukaryota"/>
</dbReference>
<comment type="subcellular location">
    <subcellularLocation>
        <location evidence="1">Membrane</location>
        <topology evidence="1">Multi-pass membrane protein</topology>
    </subcellularLocation>
    <subcellularLocation>
        <location evidence="2">Plastid</location>
        <location evidence="2">Chloroplast</location>
    </subcellularLocation>
</comment>
<keyword evidence="3" id="KW-0813">Transport</keyword>
<evidence type="ECO:0000256" key="10">
    <source>
        <dbReference type="SAM" id="Phobius"/>
    </source>
</evidence>
<dbReference type="Proteomes" id="UP000011087">
    <property type="component" value="Unassembled WGS sequence"/>
</dbReference>
<evidence type="ECO:0000256" key="4">
    <source>
        <dbReference type="ARBA" id="ARBA00022692"/>
    </source>
</evidence>
<dbReference type="PROSITE" id="PS50893">
    <property type="entry name" value="ABC_TRANSPORTER_2"/>
    <property type="match status" value="1"/>
</dbReference>
<dbReference type="HOGENOM" id="CLU_000604_84_1_1"/>
<feature type="transmembrane region" description="Helical" evidence="10">
    <location>
        <begin position="152"/>
        <end position="176"/>
    </location>
</feature>
<dbReference type="PANTHER" id="PTHR24221:SF654">
    <property type="entry name" value="ATP-BINDING CASSETTE SUB-FAMILY B MEMBER 6"/>
    <property type="match status" value="1"/>
</dbReference>
<dbReference type="Pfam" id="PF00664">
    <property type="entry name" value="ABC_membrane"/>
    <property type="match status" value="1"/>
</dbReference>
<evidence type="ECO:0000256" key="7">
    <source>
        <dbReference type="ARBA" id="ARBA00022989"/>
    </source>
</evidence>
<dbReference type="InterPro" id="IPR036640">
    <property type="entry name" value="ABC1_TM_sf"/>
</dbReference>
<keyword evidence="8 10" id="KW-0472">Membrane</keyword>
<dbReference type="PaxDb" id="55529-EKX41463"/>
<evidence type="ECO:0000256" key="1">
    <source>
        <dbReference type="ARBA" id="ARBA00004141"/>
    </source>
</evidence>
<evidence type="ECO:0000313" key="15">
    <source>
        <dbReference type="Proteomes" id="UP000011087"/>
    </source>
</evidence>
<dbReference type="InterPro" id="IPR011527">
    <property type="entry name" value="ABC1_TM_dom"/>
</dbReference>
<reference evidence="13 15" key="1">
    <citation type="journal article" date="2012" name="Nature">
        <title>Algal genomes reveal evolutionary mosaicism and the fate of nucleomorphs.</title>
        <authorList>
            <consortium name="DOE Joint Genome Institute"/>
            <person name="Curtis B.A."/>
            <person name="Tanifuji G."/>
            <person name="Burki F."/>
            <person name="Gruber A."/>
            <person name="Irimia M."/>
            <person name="Maruyama S."/>
            <person name="Arias M.C."/>
            <person name="Ball S.G."/>
            <person name="Gile G.H."/>
            <person name="Hirakawa Y."/>
            <person name="Hopkins J.F."/>
            <person name="Kuo A."/>
            <person name="Rensing S.A."/>
            <person name="Schmutz J."/>
            <person name="Symeonidi A."/>
            <person name="Elias M."/>
            <person name="Eveleigh R.J."/>
            <person name="Herman E.K."/>
            <person name="Klute M.J."/>
            <person name="Nakayama T."/>
            <person name="Obornik M."/>
            <person name="Reyes-Prieto A."/>
            <person name="Armbrust E.V."/>
            <person name="Aves S.J."/>
            <person name="Beiko R.G."/>
            <person name="Coutinho P."/>
            <person name="Dacks J.B."/>
            <person name="Durnford D.G."/>
            <person name="Fast N.M."/>
            <person name="Green B.R."/>
            <person name="Grisdale C.J."/>
            <person name="Hempel F."/>
            <person name="Henrissat B."/>
            <person name="Hoppner M.P."/>
            <person name="Ishida K."/>
            <person name="Kim E."/>
            <person name="Koreny L."/>
            <person name="Kroth P.G."/>
            <person name="Liu Y."/>
            <person name="Malik S.B."/>
            <person name="Maier U.G."/>
            <person name="McRose D."/>
            <person name="Mock T."/>
            <person name="Neilson J.A."/>
            <person name="Onodera N.T."/>
            <person name="Poole A.M."/>
            <person name="Pritham E.J."/>
            <person name="Richards T.A."/>
            <person name="Rocap G."/>
            <person name="Roy S.W."/>
            <person name="Sarai C."/>
            <person name="Schaack S."/>
            <person name="Shirato S."/>
            <person name="Slamovits C.H."/>
            <person name="Spencer D.F."/>
            <person name="Suzuki S."/>
            <person name="Worden A.Z."/>
            <person name="Zauner S."/>
            <person name="Barry K."/>
            <person name="Bell C."/>
            <person name="Bharti A.K."/>
            <person name="Crow J.A."/>
            <person name="Grimwood J."/>
            <person name="Kramer R."/>
            <person name="Lindquist E."/>
            <person name="Lucas S."/>
            <person name="Salamov A."/>
            <person name="McFadden G.I."/>
            <person name="Lane C.E."/>
            <person name="Keeling P.J."/>
            <person name="Gray M.W."/>
            <person name="Grigoriev I.V."/>
            <person name="Archibald J.M."/>
        </authorList>
    </citation>
    <scope>NUCLEOTIDE SEQUENCE</scope>
    <source>
        <strain evidence="13 15">CCMP2712</strain>
    </source>
</reference>
<dbReference type="FunFam" id="3.40.50.300:FF:000287">
    <property type="entry name" value="Multidrug ABC transporter ATP-binding protein"/>
    <property type="match status" value="1"/>
</dbReference>
<keyword evidence="5" id="KW-0547">Nucleotide-binding</keyword>
<dbReference type="GO" id="GO:0009507">
    <property type="term" value="C:chloroplast"/>
    <property type="evidence" value="ECO:0007669"/>
    <property type="project" value="UniProtKB-SubCell"/>
</dbReference>
<evidence type="ECO:0000313" key="13">
    <source>
        <dbReference type="EMBL" id="EKX41463.1"/>
    </source>
</evidence>
<evidence type="ECO:0000256" key="2">
    <source>
        <dbReference type="ARBA" id="ARBA00004229"/>
    </source>
</evidence>
<reference evidence="15" key="2">
    <citation type="submission" date="2012-11" db="EMBL/GenBank/DDBJ databases">
        <authorList>
            <person name="Kuo A."/>
            <person name="Curtis B.A."/>
            <person name="Tanifuji G."/>
            <person name="Burki F."/>
            <person name="Gruber A."/>
            <person name="Irimia M."/>
            <person name="Maruyama S."/>
            <person name="Arias M.C."/>
            <person name="Ball S.G."/>
            <person name="Gile G.H."/>
            <person name="Hirakawa Y."/>
            <person name="Hopkins J.F."/>
            <person name="Rensing S.A."/>
            <person name="Schmutz J."/>
            <person name="Symeonidi A."/>
            <person name="Elias M."/>
            <person name="Eveleigh R.J."/>
            <person name="Herman E.K."/>
            <person name="Klute M.J."/>
            <person name="Nakayama T."/>
            <person name="Obornik M."/>
            <person name="Reyes-Prieto A."/>
            <person name="Armbrust E.V."/>
            <person name="Aves S.J."/>
            <person name="Beiko R.G."/>
            <person name="Coutinho P."/>
            <person name="Dacks J.B."/>
            <person name="Durnford D.G."/>
            <person name="Fast N.M."/>
            <person name="Green B.R."/>
            <person name="Grisdale C."/>
            <person name="Hempe F."/>
            <person name="Henrissat B."/>
            <person name="Hoppner M.P."/>
            <person name="Ishida K.-I."/>
            <person name="Kim E."/>
            <person name="Koreny L."/>
            <person name="Kroth P.G."/>
            <person name="Liu Y."/>
            <person name="Malik S.-B."/>
            <person name="Maier U.G."/>
            <person name="McRose D."/>
            <person name="Mock T."/>
            <person name="Neilson J.A."/>
            <person name="Onodera N.T."/>
            <person name="Poole A.M."/>
            <person name="Pritham E.J."/>
            <person name="Richards T.A."/>
            <person name="Rocap G."/>
            <person name="Roy S.W."/>
            <person name="Sarai C."/>
            <person name="Schaack S."/>
            <person name="Shirato S."/>
            <person name="Slamovits C.H."/>
            <person name="Spencer D.F."/>
            <person name="Suzuki S."/>
            <person name="Worden A.Z."/>
            <person name="Zauner S."/>
            <person name="Barry K."/>
            <person name="Bell C."/>
            <person name="Bharti A.K."/>
            <person name="Crow J.A."/>
            <person name="Grimwood J."/>
            <person name="Kramer R."/>
            <person name="Lindquist E."/>
            <person name="Lucas S."/>
            <person name="Salamov A."/>
            <person name="McFadden G.I."/>
            <person name="Lane C.E."/>
            <person name="Keeling P.J."/>
            <person name="Gray M.W."/>
            <person name="Grigoriev I.V."/>
            <person name="Archibald J.M."/>
        </authorList>
    </citation>
    <scope>NUCLEOTIDE SEQUENCE</scope>
    <source>
        <strain evidence="15">CCMP2712</strain>
    </source>
</reference>
<evidence type="ECO:0000313" key="14">
    <source>
        <dbReference type="EnsemblProtists" id="EKX41463"/>
    </source>
</evidence>
<keyword evidence="6" id="KW-0067">ATP-binding</keyword>
<sequence length="608" mass="68598">MRHHRFEESDKPAQMQYSRIIHKVLPFLWPENLQLRFRVVICVLLIISARVANVMVPQLYKGIIDSLTGSKTADPLFPLGYIIIYTGLKLFQTLQRDARGFVWLDVEQDTNKRIKLAIFSHLHSLSHSYHISRKTGEVLKVTERGASSLQSLLNMALFTIGPTIFDLILICTVLMIDTDVACSLVILVSMVVYFYITIYMNDWRKQFRRAMIDADNQCSDRAVNSLMNFETVKFFGMERKECEYFEENLVDYNRAAWKNEASLYALNAAQQTTLAAGAFLCMYISGKKVVDGSLTVGDFVMIQTYIVQLSQPLAWLGTAWRVLQQAFIDMEKMFELLDVKARDYDYGKSEVLPSLLPSLPLPHLPQVLSDLSFEIPAGHTAAFVGKTGAGKSTIARLLMRFYELDTKEQGAVCVDGMDIRKVKQQSLREAIGIVPQDAVLFNDTIRYNLAYGRQDATLEEIMEAARIAAVHDTIMNFPDKYETRVGERGLKLSGGEKQVAIARTILKNPKIVLLDEATSALDSHTEYEIQGALEEMCKGRTTLIIAHRLSTVTHAHVIFVLEGGAIIEKGAHSELLLKDGVYASMWKRQLEKREITVVGKEEEEGAAD</sequence>
<dbReference type="Gene3D" id="1.20.1560.10">
    <property type="entry name" value="ABC transporter type 1, transmembrane domain"/>
    <property type="match status" value="1"/>
</dbReference>
<dbReference type="GO" id="GO:0016887">
    <property type="term" value="F:ATP hydrolysis activity"/>
    <property type="evidence" value="ECO:0007669"/>
    <property type="project" value="InterPro"/>
</dbReference>
<dbReference type="GO" id="GO:0005524">
    <property type="term" value="F:ATP binding"/>
    <property type="evidence" value="ECO:0007669"/>
    <property type="project" value="UniProtKB-KW"/>
</dbReference>
<dbReference type="PROSITE" id="PS50929">
    <property type="entry name" value="ABC_TM1F"/>
    <property type="match status" value="1"/>
</dbReference>
<feature type="transmembrane region" description="Helical" evidence="10">
    <location>
        <begin position="35"/>
        <end position="56"/>
    </location>
</feature>
<dbReference type="OrthoDB" id="6500128at2759"/>
<dbReference type="OMA" id="VTIYMAK"/>
<feature type="transmembrane region" description="Helical" evidence="10">
    <location>
        <begin position="182"/>
        <end position="201"/>
    </location>
</feature>
<dbReference type="AlphaFoldDB" id="L1IYW4"/>
<accession>L1IYW4</accession>
<dbReference type="KEGG" id="gtt:GUITHDRAFT_74667"/>